<dbReference type="AlphaFoldDB" id="A0A8K0KGY7"/>
<name>A0A8K0KGY7_LADFU</name>
<evidence type="ECO:0000256" key="4">
    <source>
        <dbReference type="ARBA" id="ARBA00023212"/>
    </source>
</evidence>
<dbReference type="Proteomes" id="UP000792457">
    <property type="component" value="Unassembled WGS sequence"/>
</dbReference>
<comment type="subcellular location">
    <subcellularLocation>
        <location evidence="1">Cytoplasm</location>
        <location evidence="1">Cytoskeleton</location>
        <location evidence="1">Microtubule organizing center</location>
    </subcellularLocation>
</comment>
<evidence type="ECO:0008006" key="7">
    <source>
        <dbReference type="Google" id="ProtNLM"/>
    </source>
</evidence>
<comment type="similarity">
    <text evidence="2">Belongs to the MOZART1 family.</text>
</comment>
<keyword evidence="6" id="KW-1185">Reference proteome</keyword>
<dbReference type="GO" id="GO:0051415">
    <property type="term" value="P:microtubule nucleation by interphase microtubule organizing center"/>
    <property type="evidence" value="ECO:0007669"/>
    <property type="project" value="TreeGrafter"/>
</dbReference>
<comment type="caution">
    <text evidence="5">The sequence shown here is derived from an EMBL/GenBank/DDBJ whole genome shotgun (WGS) entry which is preliminary data.</text>
</comment>
<dbReference type="EMBL" id="KZ308595">
    <property type="protein sequence ID" value="KAG8232123.1"/>
    <property type="molecule type" value="Genomic_DNA"/>
</dbReference>
<proteinExistence type="inferred from homology"/>
<evidence type="ECO:0000256" key="2">
    <source>
        <dbReference type="ARBA" id="ARBA00011015"/>
    </source>
</evidence>
<reference evidence="5" key="1">
    <citation type="submission" date="2013-04" db="EMBL/GenBank/DDBJ databases">
        <authorList>
            <person name="Qu J."/>
            <person name="Murali S.C."/>
            <person name="Bandaranaike D."/>
            <person name="Bellair M."/>
            <person name="Blankenburg K."/>
            <person name="Chao H."/>
            <person name="Dinh H."/>
            <person name="Doddapaneni H."/>
            <person name="Downs B."/>
            <person name="Dugan-Rocha S."/>
            <person name="Elkadiri S."/>
            <person name="Gnanaolivu R.D."/>
            <person name="Hernandez B."/>
            <person name="Javaid M."/>
            <person name="Jayaseelan J.C."/>
            <person name="Lee S."/>
            <person name="Li M."/>
            <person name="Ming W."/>
            <person name="Munidasa M."/>
            <person name="Muniz J."/>
            <person name="Nguyen L."/>
            <person name="Ongeri F."/>
            <person name="Osuji N."/>
            <person name="Pu L.-L."/>
            <person name="Puazo M."/>
            <person name="Qu C."/>
            <person name="Quiroz J."/>
            <person name="Raj R."/>
            <person name="Weissenberger G."/>
            <person name="Xin Y."/>
            <person name="Zou X."/>
            <person name="Han Y."/>
            <person name="Richards S."/>
            <person name="Worley K."/>
            <person name="Muzny D."/>
            <person name="Gibbs R."/>
        </authorList>
    </citation>
    <scope>NUCLEOTIDE SEQUENCE</scope>
    <source>
        <strain evidence="5">Sampled in the wild</strain>
    </source>
</reference>
<dbReference type="PANTHER" id="PTHR28520:SF2">
    <property type="entry name" value="MITOTIC-SPINDLE ORGANIZING PROTEIN 1"/>
    <property type="match status" value="1"/>
</dbReference>
<reference evidence="5" key="2">
    <citation type="submission" date="2017-10" db="EMBL/GenBank/DDBJ databases">
        <title>Ladona fulva Genome sequencing and assembly.</title>
        <authorList>
            <person name="Murali S."/>
            <person name="Richards S."/>
            <person name="Bandaranaike D."/>
            <person name="Bellair M."/>
            <person name="Blankenburg K."/>
            <person name="Chao H."/>
            <person name="Dinh H."/>
            <person name="Doddapaneni H."/>
            <person name="Dugan-Rocha S."/>
            <person name="Elkadiri S."/>
            <person name="Gnanaolivu R."/>
            <person name="Hernandez B."/>
            <person name="Skinner E."/>
            <person name="Javaid M."/>
            <person name="Lee S."/>
            <person name="Li M."/>
            <person name="Ming W."/>
            <person name="Munidasa M."/>
            <person name="Muniz J."/>
            <person name="Nguyen L."/>
            <person name="Hughes D."/>
            <person name="Osuji N."/>
            <person name="Pu L.-L."/>
            <person name="Puazo M."/>
            <person name="Qu C."/>
            <person name="Quiroz J."/>
            <person name="Raj R."/>
            <person name="Weissenberger G."/>
            <person name="Xin Y."/>
            <person name="Zou X."/>
            <person name="Han Y."/>
            <person name="Worley K."/>
            <person name="Muzny D."/>
            <person name="Gibbs R."/>
        </authorList>
    </citation>
    <scope>NUCLEOTIDE SEQUENCE</scope>
    <source>
        <strain evidence="5">Sampled in the wild</strain>
    </source>
</reference>
<evidence type="ECO:0000256" key="1">
    <source>
        <dbReference type="ARBA" id="ARBA00004267"/>
    </source>
</evidence>
<dbReference type="GO" id="GO:0090307">
    <property type="term" value="P:mitotic spindle assembly"/>
    <property type="evidence" value="ECO:0007669"/>
    <property type="project" value="TreeGrafter"/>
</dbReference>
<evidence type="ECO:0000313" key="5">
    <source>
        <dbReference type="EMBL" id="KAG8232123.1"/>
    </source>
</evidence>
<keyword evidence="4" id="KW-0206">Cytoskeleton</keyword>
<dbReference type="InterPro" id="IPR022214">
    <property type="entry name" value="MZT1"/>
</dbReference>
<protein>
    <recommendedName>
        <fullName evidence="7">Mitotic-spindle organizing protein 1</fullName>
    </recommendedName>
</protein>
<evidence type="ECO:0000313" key="6">
    <source>
        <dbReference type="Proteomes" id="UP000792457"/>
    </source>
</evidence>
<evidence type="ECO:0000256" key="3">
    <source>
        <dbReference type="ARBA" id="ARBA00022490"/>
    </source>
</evidence>
<dbReference type="Pfam" id="PF12554">
    <property type="entry name" value="MOZART1"/>
    <property type="match status" value="1"/>
</dbReference>
<dbReference type="GO" id="GO:0031021">
    <property type="term" value="C:interphase microtubule organizing center"/>
    <property type="evidence" value="ECO:0007669"/>
    <property type="project" value="TreeGrafter"/>
</dbReference>
<dbReference type="GO" id="GO:0005813">
    <property type="term" value="C:centrosome"/>
    <property type="evidence" value="ECO:0007669"/>
    <property type="project" value="TreeGrafter"/>
</dbReference>
<dbReference type="OrthoDB" id="48571at2759"/>
<dbReference type="GO" id="GO:0033566">
    <property type="term" value="P:gamma-tubulin complex localization"/>
    <property type="evidence" value="ECO:0007669"/>
    <property type="project" value="InterPro"/>
</dbReference>
<accession>A0A8K0KGY7</accession>
<gene>
    <name evidence="5" type="ORF">J437_LFUL012132</name>
</gene>
<dbReference type="GO" id="GO:0005819">
    <property type="term" value="C:spindle"/>
    <property type="evidence" value="ECO:0007669"/>
    <property type="project" value="TreeGrafter"/>
</dbReference>
<organism evidence="5 6">
    <name type="scientific">Ladona fulva</name>
    <name type="common">Scarce chaser dragonfly</name>
    <name type="synonym">Libellula fulva</name>
    <dbReference type="NCBI Taxonomy" id="123851"/>
    <lineage>
        <taxon>Eukaryota</taxon>
        <taxon>Metazoa</taxon>
        <taxon>Ecdysozoa</taxon>
        <taxon>Arthropoda</taxon>
        <taxon>Hexapoda</taxon>
        <taxon>Insecta</taxon>
        <taxon>Pterygota</taxon>
        <taxon>Palaeoptera</taxon>
        <taxon>Odonata</taxon>
        <taxon>Epiprocta</taxon>
        <taxon>Anisoptera</taxon>
        <taxon>Libelluloidea</taxon>
        <taxon>Libellulidae</taxon>
        <taxon>Ladona</taxon>
    </lineage>
</organism>
<dbReference type="GO" id="GO:0000931">
    <property type="term" value="C:gamma-tubulin ring complex"/>
    <property type="evidence" value="ECO:0007669"/>
    <property type="project" value="InterPro"/>
</dbReference>
<sequence>MFKRQFSKSHISPNTCEMEDVNLVNARDTFQTLMEMSRLLNTGLDFETMTICVRLCEEGINPEALATIIKDLRREVSAMKKKESERSQEC</sequence>
<keyword evidence="3" id="KW-0963">Cytoplasm</keyword>
<dbReference type="PANTHER" id="PTHR28520">
    <property type="entry name" value="MITOTIC-SPINDLE ORGANIZING PROTEIN 1"/>
    <property type="match status" value="1"/>
</dbReference>